<accession>A0A4R6V5A7</accession>
<proteinExistence type="predicted"/>
<evidence type="ECO:0000313" key="1">
    <source>
        <dbReference type="EMBL" id="TDQ51364.1"/>
    </source>
</evidence>
<dbReference type="RefSeq" id="WP_133587289.1">
    <property type="nucleotide sequence ID" value="NZ_CP037953.1"/>
</dbReference>
<sequence>MSKALADMTVRLALDAKFLAEWNKGATAKERDDNRTAIMKKLGLTERDIKAVLNHDNDHINAALSKGVKMRVESWINSTNSIIKINAID</sequence>
<reference evidence="1 2" key="1">
    <citation type="submission" date="2019-03" db="EMBL/GenBank/DDBJ databases">
        <title>Genomic Encyclopedia of Type Strains, Phase IV (KMG-IV): sequencing the most valuable type-strain genomes for metagenomic binning, comparative biology and taxonomic classification.</title>
        <authorList>
            <person name="Goeker M."/>
        </authorList>
    </citation>
    <scope>NUCLEOTIDE SEQUENCE [LARGE SCALE GENOMIC DNA]</scope>
    <source>
        <strain evidence="1 2">DSM 103792</strain>
    </source>
</reference>
<organism evidence="1 2">
    <name type="scientific">Permianibacter aggregans</name>
    <dbReference type="NCBI Taxonomy" id="1510150"/>
    <lineage>
        <taxon>Bacteria</taxon>
        <taxon>Pseudomonadati</taxon>
        <taxon>Pseudomonadota</taxon>
        <taxon>Gammaproteobacteria</taxon>
        <taxon>Pseudomonadales</taxon>
        <taxon>Pseudomonadaceae</taxon>
        <taxon>Permianibacter</taxon>
    </lineage>
</organism>
<dbReference type="Proteomes" id="UP000295375">
    <property type="component" value="Unassembled WGS sequence"/>
</dbReference>
<keyword evidence="2" id="KW-1185">Reference proteome</keyword>
<gene>
    <name evidence="1" type="ORF">EV696_101338</name>
</gene>
<evidence type="ECO:0000313" key="2">
    <source>
        <dbReference type="Proteomes" id="UP000295375"/>
    </source>
</evidence>
<dbReference type="EMBL" id="SNYM01000001">
    <property type="protein sequence ID" value="TDQ51364.1"/>
    <property type="molecule type" value="Genomic_DNA"/>
</dbReference>
<comment type="caution">
    <text evidence="1">The sequence shown here is derived from an EMBL/GenBank/DDBJ whole genome shotgun (WGS) entry which is preliminary data.</text>
</comment>
<dbReference type="AlphaFoldDB" id="A0A4R6V5A7"/>
<name>A0A4R6V5A7_9GAMM</name>
<protein>
    <submittedName>
        <fullName evidence="1">Uncharacterized protein</fullName>
    </submittedName>
</protein>